<dbReference type="OrthoDB" id="264795at2759"/>
<gene>
    <name evidence="2" type="ORF">K432DRAFT_34319</name>
</gene>
<dbReference type="EMBL" id="KV744818">
    <property type="protein sequence ID" value="OCK85484.1"/>
    <property type="molecule type" value="Genomic_DNA"/>
</dbReference>
<feature type="region of interest" description="Disordered" evidence="1">
    <location>
        <begin position="295"/>
        <end position="336"/>
    </location>
</feature>
<evidence type="ECO:0000313" key="3">
    <source>
        <dbReference type="Proteomes" id="UP000250266"/>
    </source>
</evidence>
<feature type="region of interest" description="Disordered" evidence="1">
    <location>
        <begin position="153"/>
        <end position="218"/>
    </location>
</feature>
<name>A0A8E2JK65_9PEZI</name>
<evidence type="ECO:0000313" key="2">
    <source>
        <dbReference type="EMBL" id="OCK85484.1"/>
    </source>
</evidence>
<reference evidence="2 3" key="1">
    <citation type="journal article" date="2016" name="Nat. Commun.">
        <title>Ectomycorrhizal ecology is imprinted in the genome of the dominant symbiotic fungus Cenococcum geophilum.</title>
        <authorList>
            <consortium name="DOE Joint Genome Institute"/>
            <person name="Peter M."/>
            <person name="Kohler A."/>
            <person name="Ohm R.A."/>
            <person name="Kuo A."/>
            <person name="Krutzmann J."/>
            <person name="Morin E."/>
            <person name="Arend M."/>
            <person name="Barry K.W."/>
            <person name="Binder M."/>
            <person name="Choi C."/>
            <person name="Clum A."/>
            <person name="Copeland A."/>
            <person name="Grisel N."/>
            <person name="Haridas S."/>
            <person name="Kipfer T."/>
            <person name="LaButti K."/>
            <person name="Lindquist E."/>
            <person name="Lipzen A."/>
            <person name="Maire R."/>
            <person name="Meier B."/>
            <person name="Mihaltcheva S."/>
            <person name="Molinier V."/>
            <person name="Murat C."/>
            <person name="Poggeler S."/>
            <person name="Quandt C.A."/>
            <person name="Sperisen C."/>
            <person name="Tritt A."/>
            <person name="Tisserant E."/>
            <person name="Crous P.W."/>
            <person name="Henrissat B."/>
            <person name="Nehls U."/>
            <person name="Egli S."/>
            <person name="Spatafora J.W."/>
            <person name="Grigoriev I.V."/>
            <person name="Martin F.M."/>
        </authorList>
    </citation>
    <scope>NUCLEOTIDE SEQUENCE [LARGE SCALE GENOMIC DNA]</scope>
    <source>
        <strain evidence="2 3">CBS 459.81</strain>
    </source>
</reference>
<accession>A0A8E2JK65</accession>
<feature type="compositionally biased region" description="Low complexity" evidence="1">
    <location>
        <begin position="513"/>
        <end position="527"/>
    </location>
</feature>
<dbReference type="Proteomes" id="UP000250266">
    <property type="component" value="Unassembled WGS sequence"/>
</dbReference>
<keyword evidence="3" id="KW-1185">Reference proteome</keyword>
<feature type="region of interest" description="Disordered" evidence="1">
    <location>
        <begin position="439"/>
        <end position="570"/>
    </location>
</feature>
<proteinExistence type="predicted"/>
<organism evidence="2 3">
    <name type="scientific">Lepidopterella palustris CBS 459.81</name>
    <dbReference type="NCBI Taxonomy" id="1314670"/>
    <lineage>
        <taxon>Eukaryota</taxon>
        <taxon>Fungi</taxon>
        <taxon>Dikarya</taxon>
        <taxon>Ascomycota</taxon>
        <taxon>Pezizomycotina</taxon>
        <taxon>Dothideomycetes</taxon>
        <taxon>Pleosporomycetidae</taxon>
        <taxon>Mytilinidiales</taxon>
        <taxon>Argynnaceae</taxon>
        <taxon>Lepidopterella</taxon>
    </lineage>
</organism>
<feature type="compositionally biased region" description="Acidic residues" evidence="1">
    <location>
        <begin position="439"/>
        <end position="509"/>
    </location>
</feature>
<protein>
    <submittedName>
        <fullName evidence="2">Uncharacterized protein</fullName>
    </submittedName>
</protein>
<evidence type="ECO:0000256" key="1">
    <source>
        <dbReference type="SAM" id="MobiDB-lite"/>
    </source>
</evidence>
<feature type="compositionally biased region" description="Polar residues" evidence="1">
    <location>
        <begin position="85"/>
        <end position="96"/>
    </location>
</feature>
<sequence>MKLNSSVPVDAKRRTAPTNGPAVPQQSGSLQAVTTIRGGSEWDAAAAVIEHMSKSRNRQSQDGVPSPHRKQVNGSNNNHRRSRTQPDATRSYHNSDMQRNTQLNSVASPCNSRFGYTFLSGEPTTSKSFESDAPINATETHYFRLKTMGINPESLRPSLASRKRSRTVDDDTQVQGVASRPEERLQPRKRLQISHVQRPSSPPRSVNPARSSVSHAMTDEERFARYRAVKEALNRSTNGPSRALSIVSNGVDGTTRPASIVRQNGDGIDVLESVREIYQAFDETERFYHDVAQELKQSRSKSPSDHPASVKQQLRSSFGKSHGRENGVPKVLPNRVVKDTPKPAYWGRVSRFVPRELYGKGIQAVREGRGRGVNAIGNAKEGVVGKRKENKGFALDRTIGMPVRPQILSSGRQNYYEHPWTTVSEEENSVNEGGEVIIEIDDEEVAQIDEEEEGEEDEHDQDEHDEDGEENEEDEDEDEDEDDEEDEEVEDEEEEDLELDGDLEWNESEGSEHSSSSSQQQHEQVQHCGMVSSPPPSQSQSQERSEPRSQSRFGSGSLKGGTSVEDAIEL</sequence>
<feature type="region of interest" description="Disordered" evidence="1">
    <location>
        <begin position="1"/>
        <end position="96"/>
    </location>
</feature>
<feature type="compositionally biased region" description="Polar residues" evidence="1">
    <location>
        <begin position="24"/>
        <end position="34"/>
    </location>
</feature>
<feature type="compositionally biased region" description="Polar residues" evidence="1">
    <location>
        <begin position="310"/>
        <end position="319"/>
    </location>
</feature>
<dbReference type="AlphaFoldDB" id="A0A8E2JK65"/>